<feature type="non-terminal residue" evidence="1">
    <location>
        <position position="99"/>
    </location>
</feature>
<feature type="non-terminal residue" evidence="1">
    <location>
        <position position="1"/>
    </location>
</feature>
<comment type="caution">
    <text evidence="1">The sequence shown here is derived from an EMBL/GenBank/DDBJ whole genome shotgun (WGS) entry which is preliminary data.</text>
</comment>
<name>A0A820KP61_9BILA</name>
<proteinExistence type="predicted"/>
<gene>
    <name evidence="1" type="ORF">JBS370_LOCUS41694</name>
</gene>
<dbReference type="PANTHER" id="PTHR22050">
    <property type="entry name" value="RW1 PROTEIN HOMOLOG"/>
    <property type="match status" value="1"/>
</dbReference>
<evidence type="ECO:0000313" key="2">
    <source>
        <dbReference type="Proteomes" id="UP000663836"/>
    </source>
</evidence>
<accession>A0A820KP61</accession>
<dbReference type="Proteomes" id="UP000663836">
    <property type="component" value="Unassembled WGS sequence"/>
</dbReference>
<dbReference type="GO" id="GO:0016020">
    <property type="term" value="C:membrane"/>
    <property type="evidence" value="ECO:0007669"/>
    <property type="project" value="TreeGrafter"/>
</dbReference>
<sequence length="99" mass="11679">KTFEHYEQWHLKPYEIKPIIKINYFAYKLNKLQGYVCIKTNFSDIIIIPVEINVLNRSGLYSNVDLLEFTDHRFILSSTQPITIPLYVFNNGLNPIMIT</sequence>
<dbReference type="InterPro" id="IPR039877">
    <property type="entry name" value="TMEM131-like"/>
</dbReference>
<reference evidence="1" key="1">
    <citation type="submission" date="2021-02" db="EMBL/GenBank/DDBJ databases">
        <authorList>
            <person name="Nowell W R."/>
        </authorList>
    </citation>
    <scope>NUCLEOTIDE SEQUENCE</scope>
</reference>
<dbReference type="PANTHER" id="PTHR22050:SF0">
    <property type="entry name" value="TRANSMEMBRANE PROTEIN 131 HOMOLOG"/>
    <property type="match status" value="1"/>
</dbReference>
<dbReference type="AlphaFoldDB" id="A0A820KP61"/>
<organism evidence="1 2">
    <name type="scientific">Rotaria sordida</name>
    <dbReference type="NCBI Taxonomy" id="392033"/>
    <lineage>
        <taxon>Eukaryota</taxon>
        <taxon>Metazoa</taxon>
        <taxon>Spiralia</taxon>
        <taxon>Gnathifera</taxon>
        <taxon>Rotifera</taxon>
        <taxon>Eurotatoria</taxon>
        <taxon>Bdelloidea</taxon>
        <taxon>Philodinida</taxon>
        <taxon>Philodinidae</taxon>
        <taxon>Rotaria</taxon>
    </lineage>
</organism>
<evidence type="ECO:0000313" key="1">
    <source>
        <dbReference type="EMBL" id="CAF4343186.1"/>
    </source>
</evidence>
<dbReference type="EMBL" id="CAJOBD010048223">
    <property type="protein sequence ID" value="CAF4343186.1"/>
    <property type="molecule type" value="Genomic_DNA"/>
</dbReference>
<protein>
    <submittedName>
        <fullName evidence="1">Uncharacterized protein</fullName>
    </submittedName>
</protein>